<dbReference type="InterPro" id="IPR032466">
    <property type="entry name" value="Metal_Hydrolase"/>
</dbReference>
<dbReference type="Proteomes" id="UP000671879">
    <property type="component" value="Chromosome"/>
</dbReference>
<evidence type="ECO:0000256" key="3">
    <source>
        <dbReference type="ARBA" id="ARBA00022833"/>
    </source>
</evidence>
<keyword evidence="2" id="KW-0378">Hydrolase</keyword>
<sequence length="439" mass="46788">MLIVGNGSVVTRHGALPFLDDGAVAIDGGLIVDVGPTAEIRSRYEGSFLDAAGGLIHPGLINGHMHFYSTFARGFGGKGGSARTFTELLERLWWRLDKALTLEGCHYSALYAVVEAIRCGCTTLIDHHASPHAVRGSLFEVARAVVDGGLSACLCYEVSDRDGPAVAAEGIAENKAFIDHVSRSGDARLAATFGLHASMTLDDATLERCAEAGEGSGFHVHVAEGPEDERLCRERHGLSVVERFGRFGILGPRSLAVHCIHIDDDEKDLLAETKTAVAHNAESNMGNAVGLAPALDLMRRGVLVGLGTDGYVSDMFRALAMAGALQRHGLADPDAGWTEVPRMLFENNASLADRYFALPRGRLAPGCVGDVIVIDYRPPTALSASNVDGHLLFGPGSACVTSVVASGRIVMKDRRLTGLDEERIAARCRELARAVHDRF</sequence>
<dbReference type="Gene3D" id="2.30.40.10">
    <property type="entry name" value="Urease, subunit C, domain 1"/>
    <property type="match status" value="1"/>
</dbReference>
<dbReference type="SUPFAM" id="SSF51556">
    <property type="entry name" value="Metallo-dependent hydrolases"/>
    <property type="match status" value="1"/>
</dbReference>
<dbReference type="PANTHER" id="PTHR43794">
    <property type="entry name" value="AMINOHYDROLASE SSNA-RELATED"/>
    <property type="match status" value="1"/>
</dbReference>
<dbReference type="InterPro" id="IPR011059">
    <property type="entry name" value="Metal-dep_hydrolase_composite"/>
</dbReference>
<dbReference type="GO" id="GO:0046872">
    <property type="term" value="F:metal ion binding"/>
    <property type="evidence" value="ECO:0007669"/>
    <property type="project" value="UniProtKB-KW"/>
</dbReference>
<organism evidence="6 7">
    <name type="scientific">Aminithiophilus ramosus</name>
    <dbReference type="NCBI Taxonomy" id="3029084"/>
    <lineage>
        <taxon>Bacteria</taxon>
        <taxon>Thermotogati</taxon>
        <taxon>Synergistota</taxon>
        <taxon>Synergistia</taxon>
        <taxon>Synergistales</taxon>
        <taxon>Aminithiophilaceae</taxon>
        <taxon>Aminithiophilus</taxon>
    </lineage>
</organism>
<dbReference type="EMBL" id="CP072943">
    <property type="protein sequence ID" value="QTX32602.1"/>
    <property type="molecule type" value="Genomic_DNA"/>
</dbReference>
<dbReference type="InterPro" id="IPR054418">
    <property type="entry name" value="MQNX/HUTI_composite_N"/>
</dbReference>
<dbReference type="InterPro" id="IPR006680">
    <property type="entry name" value="Amidohydro-rel"/>
</dbReference>
<dbReference type="KEGG" id="aram:KAR29_01270"/>
<dbReference type="NCBIfam" id="TIGR03314">
    <property type="entry name" value="Se_ssnA"/>
    <property type="match status" value="1"/>
</dbReference>
<feature type="domain" description="Amidohydrolase-related" evidence="4">
    <location>
        <begin position="56"/>
        <end position="410"/>
    </location>
</feature>
<dbReference type="SUPFAM" id="SSF51338">
    <property type="entry name" value="Composite domain of metallo-dependent hydrolases"/>
    <property type="match status" value="1"/>
</dbReference>
<reference evidence="7" key="1">
    <citation type="submission" date="2021-04" db="EMBL/GenBank/DDBJ databases">
        <title>A novel Synergistetes isolate from a pyrite-forming mixed culture.</title>
        <authorList>
            <person name="Bunk B."/>
            <person name="Sproer C."/>
            <person name="Spring S."/>
            <person name="Pester M."/>
        </authorList>
    </citation>
    <scope>NUCLEOTIDE SEQUENCE [LARGE SCALE GENOMIC DNA]</scope>
    <source>
        <strain evidence="7">J.5.4.2-T.3.5.2</strain>
    </source>
</reference>
<feature type="domain" description="Aminodeoxyfutalosine deaminase/Imidazolonepropionase-like composite" evidence="5">
    <location>
        <begin position="22"/>
        <end position="44"/>
    </location>
</feature>
<evidence type="ECO:0000313" key="6">
    <source>
        <dbReference type="EMBL" id="QTX32602.1"/>
    </source>
</evidence>
<dbReference type="NCBIfam" id="NF005540">
    <property type="entry name" value="PRK07203.1"/>
    <property type="match status" value="1"/>
</dbReference>
<proteinExistence type="predicted"/>
<keyword evidence="3" id="KW-0862">Zinc</keyword>
<dbReference type="RefSeq" id="WP_274373849.1">
    <property type="nucleotide sequence ID" value="NZ_CP072943.1"/>
</dbReference>
<evidence type="ECO:0000313" key="7">
    <source>
        <dbReference type="Proteomes" id="UP000671879"/>
    </source>
</evidence>
<keyword evidence="1" id="KW-0479">Metal-binding</keyword>
<dbReference type="AlphaFoldDB" id="A0A9Q7ANA2"/>
<name>A0A9Q7ANA2_9BACT</name>
<dbReference type="GO" id="GO:0016810">
    <property type="term" value="F:hydrolase activity, acting on carbon-nitrogen (but not peptide) bonds"/>
    <property type="evidence" value="ECO:0007669"/>
    <property type="project" value="InterPro"/>
</dbReference>
<evidence type="ECO:0000256" key="2">
    <source>
        <dbReference type="ARBA" id="ARBA00022801"/>
    </source>
</evidence>
<evidence type="ECO:0000259" key="4">
    <source>
        <dbReference type="Pfam" id="PF01979"/>
    </source>
</evidence>
<dbReference type="PANTHER" id="PTHR43794:SF11">
    <property type="entry name" value="AMIDOHYDROLASE-RELATED DOMAIN-CONTAINING PROTEIN"/>
    <property type="match status" value="1"/>
</dbReference>
<protein>
    <submittedName>
        <fullName evidence="6">Aminohydrolase SsnA</fullName>
    </submittedName>
</protein>
<keyword evidence="7" id="KW-1185">Reference proteome</keyword>
<dbReference type="Pfam" id="PF22039">
    <property type="entry name" value="HUTI_composite_bact"/>
    <property type="match status" value="1"/>
</dbReference>
<dbReference type="InterPro" id="IPR017700">
    <property type="entry name" value="Aminohydrolase_SsnA"/>
</dbReference>
<accession>A0A9Q7ANA2</accession>
<dbReference type="InterPro" id="IPR050287">
    <property type="entry name" value="MTA/SAH_deaminase"/>
</dbReference>
<dbReference type="Gene3D" id="3.20.20.140">
    <property type="entry name" value="Metal-dependent hydrolases"/>
    <property type="match status" value="1"/>
</dbReference>
<evidence type="ECO:0000259" key="5">
    <source>
        <dbReference type="Pfam" id="PF22039"/>
    </source>
</evidence>
<dbReference type="Pfam" id="PF01979">
    <property type="entry name" value="Amidohydro_1"/>
    <property type="match status" value="1"/>
</dbReference>
<evidence type="ECO:0000256" key="1">
    <source>
        <dbReference type="ARBA" id="ARBA00022723"/>
    </source>
</evidence>
<gene>
    <name evidence="6" type="primary">ssnA</name>
    <name evidence="6" type="ORF">KAR29_01270</name>
</gene>